<comment type="caution">
    <text evidence="8">The sequence shown here is derived from an EMBL/GenBank/DDBJ whole genome shotgun (WGS) entry which is preliminary data.</text>
</comment>
<comment type="similarity">
    <text evidence="2">Belongs to the tetraspanin (TM4SF) family.</text>
</comment>
<dbReference type="InterPro" id="IPR018499">
    <property type="entry name" value="Tetraspanin/Peripherin"/>
</dbReference>
<evidence type="ECO:0000256" key="3">
    <source>
        <dbReference type="ARBA" id="ARBA00022692"/>
    </source>
</evidence>
<evidence type="ECO:0000313" key="8">
    <source>
        <dbReference type="EMBL" id="KAH7423782.1"/>
    </source>
</evidence>
<evidence type="ECO:0000256" key="1">
    <source>
        <dbReference type="ARBA" id="ARBA00004141"/>
    </source>
</evidence>
<dbReference type="GO" id="GO:0009734">
    <property type="term" value="P:auxin-activated signaling pathway"/>
    <property type="evidence" value="ECO:0007669"/>
    <property type="project" value="InterPro"/>
</dbReference>
<dbReference type="GO" id="GO:0016020">
    <property type="term" value="C:membrane"/>
    <property type="evidence" value="ECO:0007669"/>
    <property type="project" value="UniProtKB-SubCell"/>
</dbReference>
<dbReference type="Proteomes" id="UP000825935">
    <property type="component" value="Chromosome 12"/>
</dbReference>
<gene>
    <name evidence="8" type="ORF">KP509_12G073400</name>
</gene>
<evidence type="ECO:0000256" key="4">
    <source>
        <dbReference type="ARBA" id="ARBA00022989"/>
    </source>
</evidence>
<keyword evidence="7" id="KW-0732">Signal</keyword>
<dbReference type="AlphaFoldDB" id="A0A8T2TM63"/>
<accession>A0A8T2TM63</accession>
<feature type="signal peptide" evidence="7">
    <location>
        <begin position="1"/>
        <end position="22"/>
    </location>
</feature>
<keyword evidence="5 6" id="KW-0472">Membrane</keyword>
<feature type="chain" id="PRO_5035904269" evidence="7">
    <location>
        <begin position="23"/>
        <end position="121"/>
    </location>
</feature>
<evidence type="ECO:0000256" key="5">
    <source>
        <dbReference type="ARBA" id="ARBA00023136"/>
    </source>
</evidence>
<comment type="subcellular location">
    <subcellularLocation>
        <location evidence="1">Membrane</location>
        <topology evidence="1">Multi-pass membrane protein</topology>
    </subcellularLocation>
</comment>
<evidence type="ECO:0000313" key="9">
    <source>
        <dbReference type="Proteomes" id="UP000825935"/>
    </source>
</evidence>
<dbReference type="PANTHER" id="PTHR32191">
    <property type="entry name" value="TETRASPANIN-8-RELATED"/>
    <property type="match status" value="1"/>
</dbReference>
<evidence type="ECO:0000256" key="6">
    <source>
        <dbReference type="SAM" id="Phobius"/>
    </source>
</evidence>
<dbReference type="Pfam" id="PF00335">
    <property type="entry name" value="Tetraspanin"/>
    <property type="match status" value="1"/>
</dbReference>
<evidence type="ECO:0000256" key="7">
    <source>
        <dbReference type="SAM" id="SignalP"/>
    </source>
</evidence>
<organism evidence="8 9">
    <name type="scientific">Ceratopteris richardii</name>
    <name type="common">Triangle waterfern</name>
    <dbReference type="NCBI Taxonomy" id="49495"/>
    <lineage>
        <taxon>Eukaryota</taxon>
        <taxon>Viridiplantae</taxon>
        <taxon>Streptophyta</taxon>
        <taxon>Embryophyta</taxon>
        <taxon>Tracheophyta</taxon>
        <taxon>Polypodiopsida</taxon>
        <taxon>Polypodiidae</taxon>
        <taxon>Polypodiales</taxon>
        <taxon>Pteridineae</taxon>
        <taxon>Pteridaceae</taxon>
        <taxon>Parkerioideae</taxon>
        <taxon>Ceratopteris</taxon>
    </lineage>
</organism>
<feature type="transmembrane region" description="Helical" evidence="6">
    <location>
        <begin position="47"/>
        <end position="68"/>
    </location>
</feature>
<dbReference type="InterPro" id="IPR044991">
    <property type="entry name" value="TET_plant"/>
</dbReference>
<keyword evidence="9" id="KW-1185">Reference proteome</keyword>
<proteinExistence type="inferred from homology"/>
<name>A0A8T2TM63_CERRI</name>
<reference evidence="8" key="1">
    <citation type="submission" date="2021-08" db="EMBL/GenBank/DDBJ databases">
        <title>WGS assembly of Ceratopteris richardii.</title>
        <authorList>
            <person name="Marchant D.B."/>
            <person name="Chen G."/>
            <person name="Jenkins J."/>
            <person name="Shu S."/>
            <person name="Leebens-Mack J."/>
            <person name="Grimwood J."/>
            <person name="Schmutz J."/>
            <person name="Soltis P."/>
            <person name="Soltis D."/>
            <person name="Chen Z.-H."/>
        </authorList>
    </citation>
    <scope>NUCLEOTIDE SEQUENCE</scope>
    <source>
        <strain evidence="8">Whitten #5841</strain>
        <tissue evidence="8">Leaf</tissue>
    </source>
</reference>
<dbReference type="EMBL" id="CM035417">
    <property type="protein sequence ID" value="KAH7423782.1"/>
    <property type="molecule type" value="Genomic_DNA"/>
</dbReference>
<keyword evidence="3 6" id="KW-0812">Transmembrane</keyword>
<keyword evidence="4 6" id="KW-1133">Transmembrane helix</keyword>
<evidence type="ECO:0000256" key="2">
    <source>
        <dbReference type="ARBA" id="ARBA00006840"/>
    </source>
</evidence>
<sequence length="121" mass="13660">MCKVSNAMLFIVLNMLTLLTAATVIVSGVWAITDTTERVHCGARQRWPVLCLGAFTLLITSIAVLGAWSNSRVLLFIYLSLLFIFTSTIFCLTVYVIILRYKEGSHLIVSEPFIKYRRQLV</sequence>
<feature type="transmembrane region" description="Helical" evidence="6">
    <location>
        <begin position="75"/>
        <end position="98"/>
    </location>
</feature>
<protein>
    <submittedName>
        <fullName evidence="8">Uncharacterized protein</fullName>
    </submittedName>
</protein>